<accession>A0A157ZPN8</accession>
<organism evidence="1 2">
    <name type="scientific">Caballeronia calidae</name>
    <dbReference type="NCBI Taxonomy" id="1777139"/>
    <lineage>
        <taxon>Bacteria</taxon>
        <taxon>Pseudomonadati</taxon>
        <taxon>Pseudomonadota</taxon>
        <taxon>Betaproteobacteria</taxon>
        <taxon>Burkholderiales</taxon>
        <taxon>Burkholderiaceae</taxon>
        <taxon>Caballeronia</taxon>
    </lineage>
</organism>
<dbReference type="RefSeq" id="WP_062602453.1">
    <property type="nucleotide sequence ID" value="NZ_FCOX02000003.1"/>
</dbReference>
<proteinExistence type="predicted"/>
<comment type="caution">
    <text evidence="1">The sequence shown here is derived from an EMBL/GenBank/DDBJ whole genome shotgun (WGS) entry which is preliminary data.</text>
</comment>
<dbReference type="EMBL" id="FCOX02000003">
    <property type="protein sequence ID" value="SAK47451.1"/>
    <property type="molecule type" value="Genomic_DNA"/>
</dbReference>
<sequence>MSRWADRIEAWRTMARKPGLANAAPFRAASAKSAAFMSRTTLWVDGQHARALKPARDADAPLPLPAPGDVAAALAAIETLAPKPASPGLHALRVVVGAPFACYYALPWQALAKPQDWVPAARALALRSGAGGEAWRYAVSDGAWGQGRLAAAIPEALCAGIERLCKKRRLQLLGIEPGYTFALQKHAARIRDGAIAIVELEQAQGDAAIAHIGVRRGGGWTAFIGLPVFRATGGGLDDVLRDAFALCVDAPPERRYVIGPRDARHWAADASLIEWLPSPWDGAA</sequence>
<dbReference type="AlphaFoldDB" id="A0A157ZPN8"/>
<reference evidence="1" key="1">
    <citation type="submission" date="2016-01" db="EMBL/GenBank/DDBJ databases">
        <authorList>
            <person name="Peeters C."/>
        </authorList>
    </citation>
    <scope>NUCLEOTIDE SEQUENCE</scope>
    <source>
        <strain evidence="1">LMG 29321</strain>
    </source>
</reference>
<dbReference type="Proteomes" id="UP000071859">
    <property type="component" value="Unassembled WGS sequence"/>
</dbReference>
<name>A0A157ZPN8_9BURK</name>
<gene>
    <name evidence="1" type="ORF">AWB78_00776</name>
</gene>
<evidence type="ECO:0000313" key="1">
    <source>
        <dbReference type="EMBL" id="SAK47451.1"/>
    </source>
</evidence>
<evidence type="ECO:0000313" key="2">
    <source>
        <dbReference type="Proteomes" id="UP000071859"/>
    </source>
</evidence>
<keyword evidence="2" id="KW-1185">Reference proteome</keyword>
<protein>
    <submittedName>
        <fullName evidence="1">Uncharacterized protein</fullName>
    </submittedName>
</protein>
<dbReference type="OrthoDB" id="8581789at2"/>